<evidence type="ECO:0008006" key="5">
    <source>
        <dbReference type="Google" id="ProtNLM"/>
    </source>
</evidence>
<dbReference type="Proteomes" id="UP000606003">
    <property type="component" value="Unassembled WGS sequence"/>
</dbReference>
<feature type="chain" id="PRO_5046029532" description="Transcriptional regulator" evidence="2">
    <location>
        <begin position="20"/>
        <end position="351"/>
    </location>
</feature>
<dbReference type="Gene3D" id="2.130.10.10">
    <property type="entry name" value="YVTN repeat-like/Quinoprotein amine dehydrogenase"/>
    <property type="match status" value="1"/>
</dbReference>
<dbReference type="InterPro" id="IPR015943">
    <property type="entry name" value="WD40/YVTN_repeat-like_dom_sf"/>
</dbReference>
<feature type="region of interest" description="Disordered" evidence="1">
    <location>
        <begin position="328"/>
        <end position="351"/>
    </location>
</feature>
<evidence type="ECO:0000256" key="1">
    <source>
        <dbReference type="SAM" id="MobiDB-lite"/>
    </source>
</evidence>
<dbReference type="SUPFAM" id="SSF63829">
    <property type="entry name" value="Calcium-dependent phosphotriesterase"/>
    <property type="match status" value="1"/>
</dbReference>
<feature type="signal peptide" evidence="2">
    <location>
        <begin position="1"/>
        <end position="19"/>
    </location>
</feature>
<keyword evidence="2" id="KW-0732">Signal</keyword>
<protein>
    <recommendedName>
        <fullName evidence="5">Transcriptional regulator</fullName>
    </recommendedName>
</protein>
<dbReference type="EMBL" id="JACXAC010000005">
    <property type="protein sequence ID" value="MBD2723568.1"/>
    <property type="molecule type" value="Genomic_DNA"/>
</dbReference>
<comment type="caution">
    <text evidence="3">The sequence shown here is derived from an EMBL/GenBank/DDBJ whole genome shotgun (WGS) entry which is preliminary data.</text>
</comment>
<sequence>MRPLLLGLLLLGFAATALARPRPHYAVPGHEKPVALLHAGKTTYLVTERSVFRLEGAAFVRKHQIEQPIQCATVADTALWLGTRAGVQTLSTATFRAHPLPLPGPDAAPGITAVFRDARGAMWVGANGQGVFRWAGNAFTQELHTPAINGGVATADSSVWIATSIGLSRKQGAEWTRYNEEGVANHEIPDNIVEKLLPDNAGNLWVVMSDAICVFENNGQCGAAEEELPTVKFIGRPGNEVFGVASVAGTGRLFATAQGLLLLPNEPAGFASFAPATDKVEPKRLLVPVALPASVGTPVLLEIDKQQRLWLASTEGVAVLTGKELRRLATSPPDPLSKKEGAPVLSKRNID</sequence>
<organism evidence="3 4">
    <name type="scientific">Hymenobacter armeniacus</name>
    <dbReference type="NCBI Taxonomy" id="2771358"/>
    <lineage>
        <taxon>Bacteria</taxon>
        <taxon>Pseudomonadati</taxon>
        <taxon>Bacteroidota</taxon>
        <taxon>Cytophagia</taxon>
        <taxon>Cytophagales</taxon>
        <taxon>Hymenobacteraceae</taxon>
        <taxon>Hymenobacter</taxon>
    </lineage>
</organism>
<accession>A0ABR8JX83</accession>
<evidence type="ECO:0000313" key="4">
    <source>
        <dbReference type="Proteomes" id="UP000606003"/>
    </source>
</evidence>
<proteinExistence type="predicted"/>
<evidence type="ECO:0000313" key="3">
    <source>
        <dbReference type="EMBL" id="MBD2723568.1"/>
    </source>
</evidence>
<gene>
    <name evidence="3" type="ORF">IC234_15665</name>
</gene>
<keyword evidence="4" id="KW-1185">Reference proteome</keyword>
<name>A0ABR8JX83_9BACT</name>
<reference evidence="3 4" key="1">
    <citation type="submission" date="2020-09" db="EMBL/GenBank/DDBJ databases">
        <authorList>
            <person name="Kim M.K."/>
        </authorList>
    </citation>
    <scope>NUCLEOTIDE SEQUENCE [LARGE SCALE GENOMIC DNA]</scope>
    <source>
        <strain evidence="3 4">BT189</strain>
    </source>
</reference>
<evidence type="ECO:0000256" key="2">
    <source>
        <dbReference type="SAM" id="SignalP"/>
    </source>
</evidence>